<dbReference type="AlphaFoldDB" id="A0A5B6VAC9"/>
<evidence type="ECO:0000313" key="1">
    <source>
        <dbReference type="EMBL" id="KAA3465926.1"/>
    </source>
</evidence>
<dbReference type="PANTHER" id="PTHR45835">
    <property type="entry name" value="YALI0A06105P"/>
    <property type="match status" value="1"/>
</dbReference>
<evidence type="ECO:0000313" key="2">
    <source>
        <dbReference type="Proteomes" id="UP000325315"/>
    </source>
</evidence>
<protein>
    <submittedName>
        <fullName evidence="1">DNA/RNA polymerases superfamily protein</fullName>
    </submittedName>
</protein>
<dbReference type="PANTHER" id="PTHR45835:SF99">
    <property type="entry name" value="CHROMO DOMAIN-CONTAINING PROTEIN-RELATED"/>
    <property type="match status" value="1"/>
</dbReference>
<dbReference type="InterPro" id="IPR012337">
    <property type="entry name" value="RNaseH-like_sf"/>
</dbReference>
<dbReference type="EMBL" id="SMMG02000007">
    <property type="protein sequence ID" value="KAA3465926.1"/>
    <property type="molecule type" value="Genomic_DNA"/>
</dbReference>
<keyword evidence="2" id="KW-1185">Reference proteome</keyword>
<proteinExistence type="predicted"/>
<dbReference type="Gene3D" id="3.30.420.10">
    <property type="entry name" value="Ribonuclease H-like superfamily/Ribonuclease H"/>
    <property type="match status" value="1"/>
</dbReference>
<dbReference type="Proteomes" id="UP000325315">
    <property type="component" value="Unassembled WGS sequence"/>
</dbReference>
<name>A0A5B6VAC9_9ROSI</name>
<dbReference type="InterPro" id="IPR036397">
    <property type="entry name" value="RNaseH_sf"/>
</dbReference>
<reference evidence="2" key="1">
    <citation type="journal article" date="2019" name="Plant Biotechnol. J.">
        <title>Genome sequencing of the Australian wild diploid species Gossypium australe highlights disease resistance and delayed gland morphogenesis.</title>
        <authorList>
            <person name="Cai Y."/>
            <person name="Cai X."/>
            <person name="Wang Q."/>
            <person name="Wang P."/>
            <person name="Zhang Y."/>
            <person name="Cai C."/>
            <person name="Xu Y."/>
            <person name="Wang K."/>
            <person name="Zhou Z."/>
            <person name="Wang C."/>
            <person name="Geng S."/>
            <person name="Li B."/>
            <person name="Dong Q."/>
            <person name="Hou Y."/>
            <person name="Wang H."/>
            <person name="Ai P."/>
            <person name="Liu Z."/>
            <person name="Yi F."/>
            <person name="Sun M."/>
            <person name="An G."/>
            <person name="Cheng J."/>
            <person name="Zhang Y."/>
            <person name="Shi Q."/>
            <person name="Xie Y."/>
            <person name="Shi X."/>
            <person name="Chang Y."/>
            <person name="Huang F."/>
            <person name="Chen Y."/>
            <person name="Hong S."/>
            <person name="Mi L."/>
            <person name="Sun Q."/>
            <person name="Zhang L."/>
            <person name="Zhou B."/>
            <person name="Peng R."/>
            <person name="Zhang X."/>
            <person name="Liu F."/>
        </authorList>
    </citation>
    <scope>NUCLEOTIDE SEQUENCE [LARGE SCALE GENOMIC DNA]</scope>
    <source>
        <strain evidence="2">cv. PA1801</strain>
    </source>
</reference>
<comment type="caution">
    <text evidence="1">The sequence shown here is derived from an EMBL/GenBank/DDBJ whole genome shotgun (WGS) entry which is preliminary data.</text>
</comment>
<organism evidence="1 2">
    <name type="scientific">Gossypium australe</name>
    <dbReference type="NCBI Taxonomy" id="47621"/>
    <lineage>
        <taxon>Eukaryota</taxon>
        <taxon>Viridiplantae</taxon>
        <taxon>Streptophyta</taxon>
        <taxon>Embryophyta</taxon>
        <taxon>Tracheophyta</taxon>
        <taxon>Spermatophyta</taxon>
        <taxon>Magnoliopsida</taxon>
        <taxon>eudicotyledons</taxon>
        <taxon>Gunneridae</taxon>
        <taxon>Pentapetalae</taxon>
        <taxon>rosids</taxon>
        <taxon>malvids</taxon>
        <taxon>Malvales</taxon>
        <taxon>Malvaceae</taxon>
        <taxon>Malvoideae</taxon>
        <taxon>Gossypium</taxon>
    </lineage>
</organism>
<accession>A0A5B6VAC9</accession>
<dbReference type="GO" id="GO:0003676">
    <property type="term" value="F:nucleic acid binding"/>
    <property type="evidence" value="ECO:0007669"/>
    <property type="project" value="InterPro"/>
</dbReference>
<dbReference type="SUPFAM" id="SSF53098">
    <property type="entry name" value="Ribonuclease H-like"/>
    <property type="match status" value="1"/>
</dbReference>
<sequence length="172" mass="20164">MKSWRRGFAKWNNEGEATFHLIMKECFIFVEGFVCLMILKEEHNSPYAMHPDSNKIYHDLCKSYQWPSLKITKDFLIRLPVTVTKKDAVWVIVDCLAKRAHFLAVPTSYSLHRLTKIYISKIVRLHGMEQGVLGSKLEFSTAYHPQTYGQAERVIQVLEYMLRSYILEFARS</sequence>
<gene>
    <name evidence="1" type="ORF">EPI10_001059</name>
</gene>